<reference evidence="3" key="1">
    <citation type="submission" date="2023-07" db="EMBL/GenBank/DDBJ databases">
        <authorList>
            <person name="Haufschild T."/>
            <person name="Kallscheuer N."/>
            <person name="Hammer J."/>
            <person name="Kohn T."/>
            <person name="Kabuu M."/>
            <person name="Jogler M."/>
            <person name="Wohfarth N."/>
            <person name="Heuer A."/>
            <person name="Rohde M."/>
            <person name="van Teeseling M.C.F."/>
            <person name="Jogler C."/>
        </authorList>
    </citation>
    <scope>NUCLEOTIDE SEQUENCE</scope>
    <source>
        <strain evidence="3">Strain 138</strain>
        <strain evidence="4">Strain 318</strain>
    </source>
</reference>
<dbReference type="EMBL" id="CP130613">
    <property type="protein sequence ID" value="WKW15873.1"/>
    <property type="molecule type" value="Genomic_DNA"/>
</dbReference>
<dbReference type="Gene3D" id="3.40.140.10">
    <property type="entry name" value="Cytidine Deaminase, domain 2"/>
    <property type="match status" value="1"/>
</dbReference>
<accession>A0AA49K295</accession>
<dbReference type="InterPro" id="IPR016193">
    <property type="entry name" value="Cytidine_deaminase-like"/>
</dbReference>
<dbReference type="RefSeq" id="WP_367885833.1">
    <property type="nucleotide sequence ID" value="NZ_CP130612.1"/>
</dbReference>
<dbReference type="Proteomes" id="UP001229955">
    <property type="component" value="Chromosome"/>
</dbReference>
<dbReference type="Pfam" id="PF02634">
    <property type="entry name" value="FdhD-NarQ"/>
    <property type="match status" value="1"/>
</dbReference>
<dbReference type="SUPFAM" id="SSF53927">
    <property type="entry name" value="Cytidine deaminase-like"/>
    <property type="match status" value="1"/>
</dbReference>
<keyword evidence="1" id="KW-0963">Cytoplasm</keyword>
<dbReference type="EMBL" id="CP130612">
    <property type="protein sequence ID" value="WKW12966.1"/>
    <property type="molecule type" value="Genomic_DNA"/>
</dbReference>
<keyword evidence="2" id="KW-0501">Molybdenum cofactor biosynthesis</keyword>
<evidence type="ECO:0000313" key="5">
    <source>
        <dbReference type="Proteomes" id="UP001229955"/>
    </source>
</evidence>
<name>A0AA49JVX7_9BACT</name>
<evidence type="ECO:0000256" key="1">
    <source>
        <dbReference type="ARBA" id="ARBA00022490"/>
    </source>
</evidence>
<accession>A0AA49JVX7</accession>
<evidence type="ECO:0000256" key="2">
    <source>
        <dbReference type="ARBA" id="ARBA00023150"/>
    </source>
</evidence>
<dbReference type="PANTHER" id="PTHR30592:SF1">
    <property type="entry name" value="SULFUR CARRIER PROTEIN FDHD"/>
    <property type="match status" value="1"/>
</dbReference>
<dbReference type="GO" id="GO:0016783">
    <property type="term" value="F:sulfurtransferase activity"/>
    <property type="evidence" value="ECO:0007669"/>
    <property type="project" value="InterPro"/>
</dbReference>
<dbReference type="PANTHER" id="PTHR30592">
    <property type="entry name" value="FORMATE DEHYDROGENASE"/>
    <property type="match status" value="1"/>
</dbReference>
<protein>
    <submittedName>
        <fullName evidence="3">Formate dehydrogenase accessory sulfurtransferase FdhD</fullName>
    </submittedName>
</protein>
<dbReference type="InterPro" id="IPR003786">
    <property type="entry name" value="FdhD"/>
</dbReference>
<evidence type="ECO:0000313" key="3">
    <source>
        <dbReference type="EMBL" id="WKW12966.1"/>
    </source>
</evidence>
<keyword evidence="5" id="KW-1185">Reference proteome</keyword>
<evidence type="ECO:0000313" key="4">
    <source>
        <dbReference type="EMBL" id="WKW15873.1"/>
    </source>
</evidence>
<dbReference type="KEGG" id="pspc:Strain318_002276"/>
<sequence>MTRLPDGAPRLDAVDEVPVWLEVNGEPAVTWMCTPEQLPELVVGWCFGEGYIDSKADLLSMRPCAKEPGFWVTVPEERYQTVEGQERRRVLASGCGAVTTILGSLSSVPRRTTRPALPDLAQTRALFKELFARGERYQETGGIHAAALTDGHTLLAHAEDIGRHNAVDKVLGARILGGDRPDDLILLVTGRISGELAFKAARARIAVVATPSVPSTIAVEIAQAAGMVLIGRAVSGQPQVWQGPAA</sequence>
<dbReference type="PIRSF" id="PIRSF015626">
    <property type="entry name" value="FdhD"/>
    <property type="match status" value="1"/>
</dbReference>
<dbReference type="GO" id="GO:0006777">
    <property type="term" value="P:Mo-molybdopterin cofactor biosynthetic process"/>
    <property type="evidence" value="ECO:0007669"/>
    <property type="project" value="UniProtKB-KW"/>
</dbReference>
<proteinExistence type="predicted"/>
<organism evidence="3">
    <name type="scientific">Pseudogemmatithrix spongiicola</name>
    <dbReference type="NCBI Taxonomy" id="3062599"/>
    <lineage>
        <taxon>Bacteria</taxon>
        <taxon>Pseudomonadati</taxon>
        <taxon>Gemmatimonadota</taxon>
        <taxon>Gemmatimonadia</taxon>
        <taxon>Gemmatimonadales</taxon>
        <taxon>Gemmatimonadaceae</taxon>
        <taxon>Pseudogemmatithrix</taxon>
    </lineage>
</organism>
<dbReference type="Gene3D" id="3.10.20.10">
    <property type="match status" value="1"/>
</dbReference>
<gene>
    <name evidence="3" type="ORF">Strain138_002277</name>
    <name evidence="4" type="ORF">Strain318_002276</name>
</gene>
<dbReference type="AlphaFoldDB" id="A0AA49JVX7"/>